<evidence type="ECO:0000313" key="1">
    <source>
        <dbReference type="EMBL" id="KAK0708935.1"/>
    </source>
</evidence>
<sequence length="174" mass="19185">MTTSETDVPHQHEDFIHSLQEWTKGQLEKRRVFITGESSDVLYIMWTYLHPRATASSLDGRRLTTTYDGNLGVVPAQAQKGDCVVNVLGSEVALVVRPVDVTSEDKGRINGELRTGQGALHPHDKIGVQHPQYIDSVPMHGSVLNVEHYKVIGSCCFDGSAPGLSVSFQRMVRS</sequence>
<name>A0AA40DMS9_9PEZI</name>
<evidence type="ECO:0000313" key="2">
    <source>
        <dbReference type="Proteomes" id="UP001172159"/>
    </source>
</evidence>
<reference evidence="1" key="1">
    <citation type="submission" date="2023-06" db="EMBL/GenBank/DDBJ databases">
        <title>Genome-scale phylogeny and comparative genomics of the fungal order Sordariales.</title>
        <authorList>
            <consortium name="Lawrence Berkeley National Laboratory"/>
            <person name="Hensen N."/>
            <person name="Bonometti L."/>
            <person name="Westerberg I."/>
            <person name="Brannstrom I.O."/>
            <person name="Guillou S."/>
            <person name="Cros-Aarteil S."/>
            <person name="Calhoun S."/>
            <person name="Haridas S."/>
            <person name="Kuo A."/>
            <person name="Mondo S."/>
            <person name="Pangilinan J."/>
            <person name="Riley R."/>
            <person name="Labutti K."/>
            <person name="Andreopoulos B."/>
            <person name="Lipzen A."/>
            <person name="Chen C."/>
            <person name="Yanf M."/>
            <person name="Daum C."/>
            <person name="Ng V."/>
            <person name="Clum A."/>
            <person name="Steindorff A."/>
            <person name="Ohm R."/>
            <person name="Martin F."/>
            <person name="Silar P."/>
            <person name="Natvig D."/>
            <person name="Lalanne C."/>
            <person name="Gautier V."/>
            <person name="Ament-Velasquez S.L."/>
            <person name="Kruys A."/>
            <person name="Hutchinson M.I."/>
            <person name="Powell A.J."/>
            <person name="Barry K."/>
            <person name="Miller A.N."/>
            <person name="Grigoriev I.V."/>
            <person name="Debuchy R."/>
            <person name="Gladieux P."/>
            <person name="Thoren M.H."/>
            <person name="Johannesson H."/>
        </authorList>
    </citation>
    <scope>NUCLEOTIDE SEQUENCE</scope>
    <source>
        <strain evidence="1">CBS 540.89</strain>
    </source>
</reference>
<accession>A0AA40DMS9</accession>
<gene>
    <name evidence="1" type="ORF">B0T21DRAFT_298633</name>
</gene>
<comment type="caution">
    <text evidence="1">The sequence shown here is derived from an EMBL/GenBank/DDBJ whole genome shotgun (WGS) entry which is preliminary data.</text>
</comment>
<organism evidence="1 2">
    <name type="scientific">Apiosordaria backusii</name>
    <dbReference type="NCBI Taxonomy" id="314023"/>
    <lineage>
        <taxon>Eukaryota</taxon>
        <taxon>Fungi</taxon>
        <taxon>Dikarya</taxon>
        <taxon>Ascomycota</taxon>
        <taxon>Pezizomycotina</taxon>
        <taxon>Sordariomycetes</taxon>
        <taxon>Sordariomycetidae</taxon>
        <taxon>Sordariales</taxon>
        <taxon>Lasiosphaeriaceae</taxon>
        <taxon>Apiosordaria</taxon>
    </lineage>
</organism>
<dbReference type="AlphaFoldDB" id="A0AA40DMS9"/>
<dbReference type="Proteomes" id="UP001172159">
    <property type="component" value="Unassembled WGS sequence"/>
</dbReference>
<protein>
    <submittedName>
        <fullName evidence="1">Uncharacterized protein</fullName>
    </submittedName>
</protein>
<keyword evidence="2" id="KW-1185">Reference proteome</keyword>
<dbReference type="EMBL" id="JAUKTV010000018">
    <property type="protein sequence ID" value="KAK0708935.1"/>
    <property type="molecule type" value="Genomic_DNA"/>
</dbReference>
<proteinExistence type="predicted"/>
<dbReference type="Pfam" id="PF26639">
    <property type="entry name" value="Het-6_barrel"/>
    <property type="match status" value="1"/>
</dbReference>